<reference evidence="3" key="1">
    <citation type="journal article" date="2019" name="Int. J. Syst. Evol. Microbiol.">
        <title>The Global Catalogue of Microorganisms (GCM) 10K type strain sequencing project: providing services to taxonomists for standard genome sequencing and annotation.</title>
        <authorList>
            <consortium name="The Broad Institute Genomics Platform"/>
            <consortium name="The Broad Institute Genome Sequencing Center for Infectious Disease"/>
            <person name="Wu L."/>
            <person name="Ma J."/>
        </authorList>
    </citation>
    <scope>NUCLEOTIDE SEQUENCE [LARGE SCALE GENOMIC DNA]</scope>
    <source>
        <strain evidence="3">JCM 5062</strain>
    </source>
</reference>
<proteinExistence type="predicted"/>
<name>A0ABP5YVV3_9ACTN</name>
<evidence type="ECO:0000313" key="2">
    <source>
        <dbReference type="EMBL" id="GAA2485471.1"/>
    </source>
</evidence>
<evidence type="ECO:0000313" key="3">
    <source>
        <dbReference type="Proteomes" id="UP001499942"/>
    </source>
</evidence>
<evidence type="ECO:0000256" key="1">
    <source>
        <dbReference type="SAM" id="MobiDB-lite"/>
    </source>
</evidence>
<comment type="caution">
    <text evidence="2">The sequence shown here is derived from an EMBL/GenBank/DDBJ whole genome shotgun (WGS) entry which is preliminary data.</text>
</comment>
<accession>A0ABP5YVV3</accession>
<feature type="region of interest" description="Disordered" evidence="1">
    <location>
        <begin position="145"/>
        <end position="169"/>
    </location>
</feature>
<keyword evidence="3" id="KW-1185">Reference proteome</keyword>
<dbReference type="Proteomes" id="UP001499942">
    <property type="component" value="Unassembled WGS sequence"/>
</dbReference>
<gene>
    <name evidence="2" type="ORF">GCM10010393_15620</name>
</gene>
<organism evidence="2 3">
    <name type="scientific">Streptomyces gobitricini</name>
    <dbReference type="NCBI Taxonomy" id="68211"/>
    <lineage>
        <taxon>Bacteria</taxon>
        <taxon>Bacillati</taxon>
        <taxon>Actinomycetota</taxon>
        <taxon>Actinomycetes</taxon>
        <taxon>Kitasatosporales</taxon>
        <taxon>Streptomycetaceae</taxon>
        <taxon>Streptomyces</taxon>
    </lineage>
</organism>
<dbReference type="EMBL" id="BAAASR010000007">
    <property type="protein sequence ID" value="GAA2485471.1"/>
    <property type="molecule type" value="Genomic_DNA"/>
</dbReference>
<protein>
    <submittedName>
        <fullName evidence="2">Uncharacterized protein</fullName>
    </submittedName>
</protein>
<sequence length="198" mass="22101">MKPLKPRLAMEEFRCQVGMRPATRTGNGALWLLPLPAGTPEDPPWDWAEGVTTTEPPVCLAHALVAAQKCPRLGERRHQAFFVRDAELVAVEGHLYPTPPSPPWARPQKAAVAWDFPEARLMVVERLVRRLRDVTPVDLDDRELTGDAVPCNRGRQRDRYGRGARAAGQPDAAQRLADLVVNRVGVVPWHRAGTYGRR</sequence>